<dbReference type="AlphaFoldDB" id="A0A834L0U6"/>
<evidence type="ECO:0000256" key="1">
    <source>
        <dbReference type="SAM" id="Coils"/>
    </source>
</evidence>
<keyword evidence="1" id="KW-0175">Coiled coil</keyword>
<sequence>MIQSSYGVIGLLLLLACLTAAGSESDLRPRAVRSSVCQEHTDLHSRMDAVEKRMEGTVENLEAELAALLDAIHDTQWSPLLDKPGQTAVDILQDPEQRGRS</sequence>
<evidence type="ECO:0000256" key="2">
    <source>
        <dbReference type="SAM" id="SignalP"/>
    </source>
</evidence>
<proteinExistence type="predicted"/>
<dbReference type="OrthoDB" id="9937406at2759"/>
<accession>A0A834L0U6</accession>
<evidence type="ECO:0000313" key="4">
    <source>
        <dbReference type="Proteomes" id="UP000646548"/>
    </source>
</evidence>
<gene>
    <name evidence="3" type="ORF">FQA47_001031</name>
</gene>
<feature type="coiled-coil region" evidence="1">
    <location>
        <begin position="51"/>
        <end position="78"/>
    </location>
</feature>
<feature type="chain" id="PRO_5032351977" evidence="2">
    <location>
        <begin position="24"/>
        <end position="101"/>
    </location>
</feature>
<dbReference type="Proteomes" id="UP000646548">
    <property type="component" value="Unassembled WGS sequence"/>
</dbReference>
<reference evidence="3" key="1">
    <citation type="journal article" name="BMC Genomics">
        <title>Long-read sequencing and de novo genome assembly of marine medaka (Oryzias melastigma).</title>
        <authorList>
            <person name="Liang P."/>
            <person name="Saqib H.S.A."/>
            <person name="Ni X."/>
            <person name="Shen Y."/>
        </authorList>
    </citation>
    <scope>NUCLEOTIDE SEQUENCE</scope>
    <source>
        <strain evidence="3">Bigg-433</strain>
    </source>
</reference>
<feature type="signal peptide" evidence="2">
    <location>
        <begin position="1"/>
        <end position="23"/>
    </location>
</feature>
<protein>
    <submittedName>
        <fullName evidence="3">Placenta-specific protein 9</fullName>
    </submittedName>
</protein>
<keyword evidence="2" id="KW-0732">Signal</keyword>
<dbReference type="EMBL" id="WKFB01000059">
    <property type="protein sequence ID" value="KAF6737442.1"/>
    <property type="molecule type" value="Genomic_DNA"/>
</dbReference>
<evidence type="ECO:0000313" key="3">
    <source>
        <dbReference type="EMBL" id="KAF6737442.1"/>
    </source>
</evidence>
<comment type="caution">
    <text evidence="3">The sequence shown here is derived from an EMBL/GenBank/DDBJ whole genome shotgun (WGS) entry which is preliminary data.</text>
</comment>
<dbReference type="Pfam" id="PF15205">
    <property type="entry name" value="PLAC9"/>
    <property type="match status" value="1"/>
</dbReference>
<dbReference type="InterPro" id="IPR027941">
    <property type="entry name" value="PLAC9"/>
</dbReference>
<name>A0A834L0U6_ORYME</name>
<organism evidence="3 4">
    <name type="scientific">Oryzias melastigma</name>
    <name type="common">Marine medaka</name>
    <dbReference type="NCBI Taxonomy" id="30732"/>
    <lineage>
        <taxon>Eukaryota</taxon>
        <taxon>Metazoa</taxon>
        <taxon>Chordata</taxon>
        <taxon>Craniata</taxon>
        <taxon>Vertebrata</taxon>
        <taxon>Euteleostomi</taxon>
        <taxon>Actinopterygii</taxon>
        <taxon>Neopterygii</taxon>
        <taxon>Teleostei</taxon>
        <taxon>Neoteleostei</taxon>
        <taxon>Acanthomorphata</taxon>
        <taxon>Ovalentaria</taxon>
        <taxon>Atherinomorphae</taxon>
        <taxon>Beloniformes</taxon>
        <taxon>Adrianichthyidae</taxon>
        <taxon>Oryziinae</taxon>
        <taxon>Oryzias</taxon>
    </lineage>
</organism>